<dbReference type="InterPro" id="IPR055259">
    <property type="entry name" value="YkvP/CgeB_Glyco_trans-like"/>
</dbReference>
<dbReference type="SUPFAM" id="SSF53756">
    <property type="entry name" value="UDP-Glycosyltransferase/glycogen phosphorylase"/>
    <property type="match status" value="1"/>
</dbReference>
<sequence length="316" mass="35400">MRVTLLYSASSRDSPPALRMRYLREALEERGFEVKEINLPKSRLTYLRPKKVTDEVVLFSAPPAYVAFAARGTKLVGDLRDPWDVYAREGGLLKGLATAPIVARYLGKLRRSDLLVATTRSIAEHYERLTGKEVLVIENGTDPEALKCDEDRRERGALLIADFSNPYLPVRPFLGVAREMELDLALVGPGSEKYGGVGRVPYERLKEVGCKYSIGVIPRPWRGKTYEMTIPLKTYDYMALGLCVFAYGPPAGELKRLVEEEGIGVYASSPEELKAKLKECLDVCPEAGARARRLAEEKYDRRALSRKYADYLASSL</sequence>
<dbReference type="HOGENOM" id="CLU_878812_0_0_2"/>
<dbReference type="OrthoDB" id="132546at2157"/>
<proteinExistence type="predicted"/>
<dbReference type="EMBL" id="CP000816">
    <property type="protein sequence ID" value="ABU81808.1"/>
    <property type="molecule type" value="Genomic_DNA"/>
</dbReference>
<evidence type="ECO:0000313" key="3">
    <source>
        <dbReference type="Proteomes" id="UP000000262"/>
    </source>
</evidence>
<evidence type="ECO:0000259" key="1">
    <source>
        <dbReference type="Pfam" id="PF13524"/>
    </source>
</evidence>
<dbReference type="RefSeq" id="WP_011998660.1">
    <property type="nucleotide sequence ID" value="NC_009776.1"/>
</dbReference>
<dbReference type="Gene3D" id="3.40.50.2000">
    <property type="entry name" value="Glycogen Phosphorylase B"/>
    <property type="match status" value="2"/>
</dbReference>
<dbReference type="Proteomes" id="UP000000262">
    <property type="component" value="Chromosome"/>
</dbReference>
<organism evidence="2 3">
    <name type="scientific">Ignicoccus hospitalis (strain KIN4/I / DSM 18386 / JCM 14125)</name>
    <dbReference type="NCBI Taxonomy" id="453591"/>
    <lineage>
        <taxon>Archaea</taxon>
        <taxon>Thermoproteota</taxon>
        <taxon>Thermoprotei</taxon>
        <taxon>Desulfurococcales</taxon>
        <taxon>Desulfurococcaceae</taxon>
        <taxon>Ignicoccus</taxon>
    </lineage>
</organism>
<keyword evidence="3" id="KW-1185">Reference proteome</keyword>
<evidence type="ECO:0000313" key="2">
    <source>
        <dbReference type="EMBL" id="ABU81808.1"/>
    </source>
</evidence>
<name>A8AA56_IGNH4</name>
<gene>
    <name evidence="2" type="ordered locus">Igni_0626</name>
</gene>
<dbReference type="Pfam" id="PF13524">
    <property type="entry name" value="Glyco_trans_1_2"/>
    <property type="match status" value="1"/>
</dbReference>
<dbReference type="AlphaFoldDB" id="A8AA56"/>
<dbReference type="eggNOG" id="arCOG01405">
    <property type="taxonomic scope" value="Archaea"/>
</dbReference>
<accession>A8AA56</accession>
<reference evidence="2 3" key="1">
    <citation type="journal article" date="2008" name="Genome Biol.">
        <title>A genomic analysis of the archaeal system Ignicoccus hospitalis-Nanoarchaeum equitans.</title>
        <authorList>
            <person name="Podar M."/>
            <person name="Anderson I."/>
            <person name="Makarova K.S."/>
            <person name="Elkins J.G."/>
            <person name="Ivanova N."/>
            <person name="Wall M.A."/>
            <person name="Lykidis A."/>
            <person name="Mavromatis K."/>
            <person name="Sun H."/>
            <person name="Hudson M.E."/>
            <person name="Chen W."/>
            <person name="Deciu C."/>
            <person name="Hutchison D."/>
            <person name="Eads J.R."/>
            <person name="Anderson A."/>
            <person name="Fernandes F."/>
            <person name="Szeto E."/>
            <person name="Lapidus A."/>
            <person name="Kyrpides N.C."/>
            <person name="Saier M.H.Jr."/>
            <person name="Richardson P.M."/>
            <person name="Rachel R."/>
            <person name="Huber H."/>
            <person name="Eisen J.A."/>
            <person name="Koonin E.V."/>
            <person name="Keller M."/>
            <person name="Stetter K.O."/>
        </authorList>
    </citation>
    <scope>NUCLEOTIDE SEQUENCE [LARGE SCALE GENOMIC DNA]</scope>
    <source>
        <strain evidence="3">KIN4/I / DSM 18386 / JCM 14125</strain>
    </source>
</reference>
<feature type="domain" description="Spore protein YkvP/CgeB glycosyl transferase-like" evidence="1">
    <location>
        <begin position="173"/>
        <end position="301"/>
    </location>
</feature>
<protein>
    <recommendedName>
        <fullName evidence="1">Spore protein YkvP/CgeB glycosyl transferase-like domain-containing protein</fullName>
    </recommendedName>
</protein>
<dbReference type="GeneID" id="5563084"/>
<dbReference type="KEGG" id="iho:Igni_0626"/>